<evidence type="ECO:0000313" key="4">
    <source>
        <dbReference type="EMBL" id="OUR97042.1"/>
    </source>
</evidence>
<protein>
    <recommendedName>
        <fullName evidence="3">Response regulatory domain-containing protein</fullName>
    </recommendedName>
</protein>
<dbReference type="InterPro" id="IPR050595">
    <property type="entry name" value="Bact_response_regulator"/>
</dbReference>
<evidence type="ECO:0000256" key="1">
    <source>
        <dbReference type="ARBA" id="ARBA00022553"/>
    </source>
</evidence>
<dbReference type="Proteomes" id="UP000196531">
    <property type="component" value="Unassembled WGS sequence"/>
</dbReference>
<dbReference type="SUPFAM" id="SSF52172">
    <property type="entry name" value="CheY-like"/>
    <property type="match status" value="1"/>
</dbReference>
<feature type="modified residue" description="4-aspartylphosphate" evidence="2">
    <location>
        <position position="54"/>
    </location>
</feature>
<proteinExistence type="predicted"/>
<dbReference type="SMART" id="SM00448">
    <property type="entry name" value="REC"/>
    <property type="match status" value="1"/>
</dbReference>
<dbReference type="PROSITE" id="PS50110">
    <property type="entry name" value="RESPONSE_REGULATORY"/>
    <property type="match status" value="1"/>
</dbReference>
<feature type="domain" description="Response regulatory" evidence="3">
    <location>
        <begin position="4"/>
        <end position="120"/>
    </location>
</feature>
<keyword evidence="1 2" id="KW-0597">Phosphoprotein</keyword>
<evidence type="ECO:0000313" key="5">
    <source>
        <dbReference type="Proteomes" id="UP000196531"/>
    </source>
</evidence>
<dbReference type="GO" id="GO:0000160">
    <property type="term" value="P:phosphorelay signal transduction system"/>
    <property type="evidence" value="ECO:0007669"/>
    <property type="project" value="InterPro"/>
</dbReference>
<dbReference type="EMBL" id="MAAO01000006">
    <property type="protein sequence ID" value="OUR97042.1"/>
    <property type="molecule type" value="Genomic_DNA"/>
</dbReference>
<dbReference type="PANTHER" id="PTHR44591">
    <property type="entry name" value="STRESS RESPONSE REGULATOR PROTEIN 1"/>
    <property type="match status" value="1"/>
</dbReference>
<dbReference type="PANTHER" id="PTHR44591:SF3">
    <property type="entry name" value="RESPONSE REGULATORY DOMAIN-CONTAINING PROTEIN"/>
    <property type="match status" value="1"/>
</dbReference>
<organism evidence="4 5">
    <name type="scientific">Halobacteriovorax marinus</name>
    <dbReference type="NCBI Taxonomy" id="97084"/>
    <lineage>
        <taxon>Bacteria</taxon>
        <taxon>Pseudomonadati</taxon>
        <taxon>Bdellovibrionota</taxon>
        <taxon>Bacteriovoracia</taxon>
        <taxon>Bacteriovoracales</taxon>
        <taxon>Halobacteriovoraceae</taxon>
        <taxon>Halobacteriovorax</taxon>
    </lineage>
</organism>
<dbReference type="InterPro" id="IPR001789">
    <property type="entry name" value="Sig_transdc_resp-reg_receiver"/>
</dbReference>
<name>A0A1Y5FEM1_9BACT</name>
<dbReference type="Pfam" id="PF00072">
    <property type="entry name" value="Response_reg"/>
    <property type="match status" value="1"/>
</dbReference>
<dbReference type="InterPro" id="IPR011006">
    <property type="entry name" value="CheY-like_superfamily"/>
</dbReference>
<evidence type="ECO:0000259" key="3">
    <source>
        <dbReference type="PROSITE" id="PS50110"/>
    </source>
</evidence>
<comment type="caution">
    <text evidence="4">The sequence shown here is derived from an EMBL/GenBank/DDBJ whole genome shotgun (WGS) entry which is preliminary data.</text>
</comment>
<dbReference type="Gene3D" id="3.40.50.2300">
    <property type="match status" value="1"/>
</dbReference>
<evidence type="ECO:0000256" key="2">
    <source>
        <dbReference type="PROSITE-ProRule" id="PRU00169"/>
    </source>
</evidence>
<gene>
    <name evidence="4" type="ORF">A9Q84_11970</name>
</gene>
<reference evidence="5" key="1">
    <citation type="journal article" date="2017" name="Proc. Natl. Acad. Sci. U.S.A.">
        <title>Simulation of Deepwater Horizon oil plume reveals substrate specialization within a complex community of hydrocarbon-degraders.</title>
        <authorList>
            <person name="Hu P."/>
            <person name="Dubinsky E.A."/>
            <person name="Probst A.J."/>
            <person name="Wang J."/>
            <person name="Sieber C.M.K."/>
            <person name="Tom L.M."/>
            <person name="Gardinali P."/>
            <person name="Banfield J.F."/>
            <person name="Atlas R.M."/>
            <person name="Andersen G.L."/>
        </authorList>
    </citation>
    <scope>NUCLEOTIDE SEQUENCE [LARGE SCALE GENOMIC DNA]</scope>
</reference>
<dbReference type="AlphaFoldDB" id="A0A1Y5FEM1"/>
<accession>A0A1Y5FEM1</accession>
<sequence>MNLEFLVIDDSLEMVDLLENFIENGKLGHGHSFENEFAAMDYISENKADVLIIDVNLNHINGFKLGSMIRAMLKLEIPIIYISSNDLYLKDFYKADQRNTYFMNKPFDKRTFESVISKMTGGQEAFTG</sequence>
<dbReference type="CDD" id="cd00156">
    <property type="entry name" value="REC"/>
    <property type="match status" value="1"/>
</dbReference>